<dbReference type="InterPro" id="IPR042099">
    <property type="entry name" value="ANL_N_sf"/>
</dbReference>
<dbReference type="EMBL" id="BTSY01000004">
    <property type="protein sequence ID" value="GMT24825.1"/>
    <property type="molecule type" value="Genomic_DNA"/>
</dbReference>
<gene>
    <name evidence="4" type="ORF">PFISCL1PPCAC_16122</name>
</gene>
<dbReference type="AlphaFoldDB" id="A0AAV5W398"/>
<dbReference type="GO" id="GO:0044550">
    <property type="term" value="P:secondary metabolite biosynthetic process"/>
    <property type="evidence" value="ECO:0007669"/>
    <property type="project" value="TreeGrafter"/>
</dbReference>
<dbReference type="InterPro" id="IPR023213">
    <property type="entry name" value="CAT-like_dom_sf"/>
</dbReference>
<dbReference type="InterPro" id="IPR001242">
    <property type="entry name" value="Condensation_dom"/>
</dbReference>
<dbReference type="Pfam" id="PF00550">
    <property type="entry name" value="PP-binding"/>
    <property type="match status" value="1"/>
</dbReference>
<organism evidence="4 5">
    <name type="scientific">Pristionchus fissidentatus</name>
    <dbReference type="NCBI Taxonomy" id="1538716"/>
    <lineage>
        <taxon>Eukaryota</taxon>
        <taxon>Metazoa</taxon>
        <taxon>Ecdysozoa</taxon>
        <taxon>Nematoda</taxon>
        <taxon>Chromadorea</taxon>
        <taxon>Rhabditida</taxon>
        <taxon>Rhabditina</taxon>
        <taxon>Diplogasteromorpha</taxon>
        <taxon>Diplogasteroidea</taxon>
        <taxon>Neodiplogasteridae</taxon>
        <taxon>Pristionchus</taxon>
    </lineage>
</organism>
<dbReference type="Gene3D" id="3.40.50.12780">
    <property type="entry name" value="N-terminal domain of ligase-like"/>
    <property type="match status" value="1"/>
</dbReference>
<evidence type="ECO:0000313" key="5">
    <source>
        <dbReference type="Proteomes" id="UP001432322"/>
    </source>
</evidence>
<keyword evidence="1" id="KW-0596">Phosphopantetheine</keyword>
<reference evidence="4" key="1">
    <citation type="submission" date="2023-10" db="EMBL/GenBank/DDBJ databases">
        <title>Genome assembly of Pristionchus species.</title>
        <authorList>
            <person name="Yoshida K."/>
            <person name="Sommer R.J."/>
        </authorList>
    </citation>
    <scope>NUCLEOTIDE SEQUENCE</scope>
    <source>
        <strain evidence="4">RS5133</strain>
    </source>
</reference>
<dbReference type="Gene3D" id="3.30.300.30">
    <property type="match status" value="1"/>
</dbReference>
<dbReference type="Proteomes" id="UP001432322">
    <property type="component" value="Unassembled WGS sequence"/>
</dbReference>
<accession>A0AAV5W398</accession>
<feature type="domain" description="Carrier" evidence="3">
    <location>
        <begin position="725"/>
        <end position="799"/>
    </location>
</feature>
<evidence type="ECO:0000256" key="2">
    <source>
        <dbReference type="ARBA" id="ARBA00022553"/>
    </source>
</evidence>
<dbReference type="InterPro" id="IPR036736">
    <property type="entry name" value="ACP-like_sf"/>
</dbReference>
<keyword evidence="5" id="KW-1185">Reference proteome</keyword>
<dbReference type="SUPFAM" id="SSF47336">
    <property type="entry name" value="ACP-like"/>
    <property type="match status" value="1"/>
</dbReference>
<dbReference type="GO" id="GO:0043041">
    <property type="term" value="P:amino acid activation for nonribosomal peptide biosynthetic process"/>
    <property type="evidence" value="ECO:0007669"/>
    <property type="project" value="TreeGrafter"/>
</dbReference>
<dbReference type="Pfam" id="PF00668">
    <property type="entry name" value="Condensation"/>
    <property type="match status" value="2"/>
</dbReference>
<evidence type="ECO:0000259" key="3">
    <source>
        <dbReference type="PROSITE" id="PS50075"/>
    </source>
</evidence>
<dbReference type="InterPro" id="IPR009081">
    <property type="entry name" value="PP-bd_ACP"/>
</dbReference>
<evidence type="ECO:0000256" key="1">
    <source>
        <dbReference type="ARBA" id="ARBA00022450"/>
    </source>
</evidence>
<dbReference type="PANTHER" id="PTHR45527:SF1">
    <property type="entry name" value="FATTY ACID SYNTHASE"/>
    <property type="match status" value="1"/>
</dbReference>
<dbReference type="Pfam" id="PF00501">
    <property type="entry name" value="AMP-binding"/>
    <property type="match status" value="1"/>
</dbReference>
<comment type="caution">
    <text evidence="4">The sequence shown here is derived from an EMBL/GenBank/DDBJ whole genome shotgun (WGS) entry which is preliminary data.</text>
</comment>
<dbReference type="SUPFAM" id="SSF52777">
    <property type="entry name" value="CoA-dependent acyltransferases"/>
    <property type="match status" value="2"/>
</dbReference>
<dbReference type="GO" id="GO:0005737">
    <property type="term" value="C:cytoplasm"/>
    <property type="evidence" value="ECO:0007669"/>
    <property type="project" value="TreeGrafter"/>
</dbReference>
<feature type="non-terminal residue" evidence="4">
    <location>
        <position position="1"/>
    </location>
</feature>
<dbReference type="Gene3D" id="3.30.559.30">
    <property type="entry name" value="Nonribosomal peptide synthetase, condensation domain"/>
    <property type="match status" value="1"/>
</dbReference>
<keyword evidence="2" id="KW-0597">Phosphoprotein</keyword>
<dbReference type="Pfam" id="PF13193">
    <property type="entry name" value="AMP-binding_C"/>
    <property type="match status" value="1"/>
</dbReference>
<dbReference type="Gene3D" id="3.30.559.10">
    <property type="entry name" value="Chloramphenicol acetyltransferase-like domain"/>
    <property type="match status" value="2"/>
</dbReference>
<name>A0AAV5W398_9BILA</name>
<dbReference type="GO" id="GO:0003824">
    <property type="term" value="F:catalytic activity"/>
    <property type="evidence" value="ECO:0007669"/>
    <property type="project" value="InterPro"/>
</dbReference>
<dbReference type="PANTHER" id="PTHR45527">
    <property type="entry name" value="NONRIBOSOMAL PEPTIDE SYNTHETASE"/>
    <property type="match status" value="1"/>
</dbReference>
<sequence length="909" mass="102528">SPQVSLPSSLLTSLHSLRRESNSTTFAVLLSIYRLFVYKTAGFADFPIGVMVEQRNEHNCETMGCFVNSCVLRSPLDSSHSFSSFSRQLQQSLHDLRLHSAAPFDEVVATVQQETEDTTSPLFQILFVMDTVTTPAAGDRFTLIKTPSRTAKYEQTWYITNYGSELSLKVEYRTDLFEETTIKTSIDYMLFLLQKLSDDDGLAMRDLTLMRPSDTLHYNEEKRAHLRDHSQFTHILRSRSDCGGVCFNQALMKTKKVRKMSNKIARVLRQEFLFHFGESHRPDDFLVLYVHRSDTLVPLVLAGVQAGFCIAPLSLDWPLDRRRAALSTMTNVVYITDRNDEDGVLTLCLSSLLDRARSLTSPRRSLPLTLPSDLVYATFTSGTTGQPKCVCTSGEGMGNLLMNYSREYCVGSHSSIYQVINYAFDIFFCDIFFALLNGAELTLASGAIPQRKEMDQARPTHCFVMPAFLNFTDDFDLWTRLDTVLVTGETMQKRAFRSLLGAGVPLHQLYGATEQTINNTSQRLRVDSPRRAVGRAYQNLGVRAIDGDGQPLPHLWPALTRYTGPGLARGLLRQAELTEKKFPDDDSLLREDRILNADCRCFESGDVLKKYFEGNLIFAGRNDRMRKIRGKTVDLAEVERALSSLPHIAGCLVRVSDDQQLIAYVVSDSTEDMIKEELEKSLPSHAVPSHVIRLHVFPTNANGKVDVKALPNPCAIETTVDALREPRNDLEERLKAIFESLLQKKMSIDDCFFSSGGNSLLAMIAVQRIESQLSLSFPLKRLFQLRTIAKIAESVLEKEPTEVTRIPTQPTSIVPLHRISLSPQQRQVSSPPSSLPLTPQQSQMYFLSQQDNNNNHYNVPFVQRFEKKIVKLDLLILALHFIRQSNEALRTHLIEMDGEPRQAVVSATE</sequence>
<dbReference type="InterPro" id="IPR000873">
    <property type="entry name" value="AMP-dep_synth/lig_dom"/>
</dbReference>
<dbReference type="SUPFAM" id="SSF56801">
    <property type="entry name" value="Acetyl-CoA synthetase-like"/>
    <property type="match status" value="1"/>
</dbReference>
<dbReference type="InterPro" id="IPR045851">
    <property type="entry name" value="AMP-bd_C_sf"/>
</dbReference>
<dbReference type="InterPro" id="IPR025110">
    <property type="entry name" value="AMP-bd_C"/>
</dbReference>
<feature type="non-terminal residue" evidence="4">
    <location>
        <position position="909"/>
    </location>
</feature>
<evidence type="ECO:0000313" key="4">
    <source>
        <dbReference type="EMBL" id="GMT24825.1"/>
    </source>
</evidence>
<protein>
    <recommendedName>
        <fullName evidence="3">Carrier domain-containing protein</fullName>
    </recommendedName>
</protein>
<dbReference type="Gene3D" id="3.40.50.1820">
    <property type="entry name" value="alpha/beta hydrolase"/>
    <property type="match status" value="1"/>
</dbReference>
<dbReference type="PROSITE" id="PS50075">
    <property type="entry name" value="CARRIER"/>
    <property type="match status" value="1"/>
</dbReference>
<proteinExistence type="predicted"/>
<dbReference type="InterPro" id="IPR029058">
    <property type="entry name" value="AB_hydrolase_fold"/>
</dbReference>
<dbReference type="GO" id="GO:0031177">
    <property type="term" value="F:phosphopantetheine binding"/>
    <property type="evidence" value="ECO:0007669"/>
    <property type="project" value="TreeGrafter"/>
</dbReference>